<dbReference type="Pfam" id="PF01657">
    <property type="entry name" value="Stress-antifung"/>
    <property type="match status" value="1"/>
</dbReference>
<name>A0AAW2DKK7_9ROSI</name>
<evidence type="ECO:0000313" key="8">
    <source>
        <dbReference type="EMBL" id="KAL0009700.1"/>
    </source>
</evidence>
<dbReference type="PANTHER" id="PTHR32411:SF43">
    <property type="entry name" value="CYSTEINE-RICH REPEAT SECRETORY PROTEIN 38"/>
    <property type="match status" value="1"/>
</dbReference>
<keyword evidence="3" id="KW-0732">Signal</keyword>
<sequence>MLRILSRTSPSYVGVYVYHFCANTTISKNSSYKSSLNSLYSSFSLYANYNVEFYSPSSSSLTSSLSSNAISKIQISLNISDPLYGLHICRGDVTAEVCRVCVEAAAKDLANRCSRELVAVIWYDMCMLRYSNASFLSTVTVRPRVALLNTEYDQARAIQSASERDDDRLGKTGLERSSGC</sequence>
<evidence type="ECO:0000313" key="9">
    <source>
        <dbReference type="Proteomes" id="UP001459277"/>
    </source>
</evidence>
<dbReference type="EMBL" id="JAZDWU010000002">
    <property type="protein sequence ID" value="KAL0009700.1"/>
    <property type="molecule type" value="Genomic_DNA"/>
</dbReference>
<accession>A0AAW2DKK7</accession>
<dbReference type="InterPro" id="IPR050581">
    <property type="entry name" value="CRR_secretory_protein"/>
</dbReference>
<dbReference type="CDD" id="cd23509">
    <property type="entry name" value="Gnk2-like"/>
    <property type="match status" value="1"/>
</dbReference>
<dbReference type="InterPro" id="IPR038408">
    <property type="entry name" value="GNK2_sf"/>
</dbReference>
<dbReference type="PANTHER" id="PTHR32411">
    <property type="entry name" value="CYSTEINE-RICH REPEAT SECRETORY PROTEIN 38-RELATED"/>
    <property type="match status" value="1"/>
</dbReference>
<keyword evidence="9" id="KW-1185">Reference proteome</keyword>
<dbReference type="Gene3D" id="3.30.430.20">
    <property type="entry name" value="Gnk2 domain, C-X8-C-X2-C motif"/>
    <property type="match status" value="1"/>
</dbReference>
<dbReference type="Proteomes" id="UP001459277">
    <property type="component" value="Unassembled WGS sequence"/>
</dbReference>
<reference evidence="8 9" key="1">
    <citation type="submission" date="2024-01" db="EMBL/GenBank/DDBJ databases">
        <title>A telomere-to-telomere, gap-free genome of sweet tea (Lithocarpus litseifolius).</title>
        <authorList>
            <person name="Zhou J."/>
        </authorList>
    </citation>
    <scope>NUCLEOTIDE SEQUENCE [LARGE SCALE GENOMIC DNA]</scope>
    <source>
        <strain evidence="8">Zhou-2022a</strain>
        <tissue evidence="8">Leaf</tissue>
    </source>
</reference>
<feature type="region of interest" description="Disordered" evidence="6">
    <location>
        <begin position="159"/>
        <end position="180"/>
    </location>
</feature>
<gene>
    <name evidence="8" type="ORF">SO802_004808</name>
</gene>
<evidence type="ECO:0000256" key="3">
    <source>
        <dbReference type="ARBA" id="ARBA00022729"/>
    </source>
</evidence>
<keyword evidence="2" id="KW-0964">Secreted</keyword>
<protein>
    <recommendedName>
        <fullName evidence="7">Gnk2-homologous domain-containing protein</fullName>
    </recommendedName>
</protein>
<evidence type="ECO:0000256" key="6">
    <source>
        <dbReference type="SAM" id="MobiDB-lite"/>
    </source>
</evidence>
<evidence type="ECO:0000259" key="7">
    <source>
        <dbReference type="PROSITE" id="PS51473"/>
    </source>
</evidence>
<feature type="compositionally biased region" description="Basic and acidic residues" evidence="6">
    <location>
        <begin position="162"/>
        <end position="174"/>
    </location>
</feature>
<dbReference type="GO" id="GO:0005576">
    <property type="term" value="C:extracellular region"/>
    <property type="evidence" value="ECO:0007669"/>
    <property type="project" value="UniProtKB-SubCell"/>
</dbReference>
<comment type="similarity">
    <text evidence="5">Belongs to the cysteine-rich repeat secretory protein family.</text>
</comment>
<evidence type="ECO:0000256" key="5">
    <source>
        <dbReference type="ARBA" id="ARBA00038515"/>
    </source>
</evidence>
<comment type="caution">
    <text evidence="8">The sequence shown here is derived from an EMBL/GenBank/DDBJ whole genome shotgun (WGS) entry which is preliminary data.</text>
</comment>
<keyword evidence="4" id="KW-0677">Repeat</keyword>
<evidence type="ECO:0000256" key="1">
    <source>
        <dbReference type="ARBA" id="ARBA00004613"/>
    </source>
</evidence>
<dbReference type="AlphaFoldDB" id="A0AAW2DKK7"/>
<dbReference type="PROSITE" id="PS51473">
    <property type="entry name" value="GNK2"/>
    <property type="match status" value="1"/>
</dbReference>
<evidence type="ECO:0000256" key="4">
    <source>
        <dbReference type="ARBA" id="ARBA00022737"/>
    </source>
</evidence>
<proteinExistence type="inferred from homology"/>
<comment type="subcellular location">
    <subcellularLocation>
        <location evidence="1">Secreted</location>
    </subcellularLocation>
</comment>
<dbReference type="InterPro" id="IPR002902">
    <property type="entry name" value="GNK2"/>
</dbReference>
<feature type="domain" description="Gnk2-homologous" evidence="7">
    <location>
        <begin position="14"/>
        <end position="135"/>
    </location>
</feature>
<evidence type="ECO:0000256" key="2">
    <source>
        <dbReference type="ARBA" id="ARBA00022525"/>
    </source>
</evidence>
<organism evidence="8 9">
    <name type="scientific">Lithocarpus litseifolius</name>
    <dbReference type="NCBI Taxonomy" id="425828"/>
    <lineage>
        <taxon>Eukaryota</taxon>
        <taxon>Viridiplantae</taxon>
        <taxon>Streptophyta</taxon>
        <taxon>Embryophyta</taxon>
        <taxon>Tracheophyta</taxon>
        <taxon>Spermatophyta</taxon>
        <taxon>Magnoliopsida</taxon>
        <taxon>eudicotyledons</taxon>
        <taxon>Gunneridae</taxon>
        <taxon>Pentapetalae</taxon>
        <taxon>rosids</taxon>
        <taxon>fabids</taxon>
        <taxon>Fagales</taxon>
        <taxon>Fagaceae</taxon>
        <taxon>Lithocarpus</taxon>
    </lineage>
</organism>